<feature type="modified residue" description="4-aspartylphosphate" evidence="1">
    <location>
        <position position="3"/>
    </location>
</feature>
<dbReference type="PROSITE" id="PS50110">
    <property type="entry name" value="RESPONSE_REGULATORY"/>
    <property type="match status" value="1"/>
</dbReference>
<organism evidence="3 4">
    <name type="scientific">Thioclava dalianensis</name>
    <dbReference type="NCBI Taxonomy" id="1185766"/>
    <lineage>
        <taxon>Bacteria</taxon>
        <taxon>Pseudomonadati</taxon>
        <taxon>Pseudomonadota</taxon>
        <taxon>Alphaproteobacteria</taxon>
        <taxon>Rhodobacterales</taxon>
        <taxon>Paracoccaceae</taxon>
        <taxon>Thioclava</taxon>
    </lineage>
</organism>
<dbReference type="EMBL" id="JHEH01000007">
    <property type="protein sequence ID" value="KEP70281.1"/>
    <property type="molecule type" value="Genomic_DNA"/>
</dbReference>
<keyword evidence="1" id="KW-0597">Phosphoprotein</keyword>
<proteinExistence type="predicted"/>
<dbReference type="AlphaFoldDB" id="A0A074TEY7"/>
<protein>
    <recommendedName>
        <fullName evidence="2">Response regulatory domain-containing protein</fullName>
    </recommendedName>
</protein>
<comment type="caution">
    <text evidence="3">The sequence shown here is derived from an EMBL/GenBank/DDBJ whole genome shotgun (WGS) entry which is preliminary data.</text>
</comment>
<keyword evidence="4" id="KW-1185">Reference proteome</keyword>
<evidence type="ECO:0000256" key="1">
    <source>
        <dbReference type="PROSITE-ProRule" id="PRU00169"/>
    </source>
</evidence>
<dbReference type="SUPFAM" id="SSF52172">
    <property type="entry name" value="CheY-like"/>
    <property type="match status" value="1"/>
</dbReference>
<reference evidence="3 4" key="1">
    <citation type="submission" date="2014-03" db="EMBL/GenBank/DDBJ databases">
        <title>The draft genome sequence of Thioclava dalianensis DLFJ1-1.</title>
        <authorList>
            <person name="Lai Q."/>
            <person name="Shao Z."/>
        </authorList>
    </citation>
    <scope>NUCLEOTIDE SEQUENCE [LARGE SCALE GENOMIC DNA]</scope>
    <source>
        <strain evidence="3 4">DLFJ1-1</strain>
    </source>
</reference>
<evidence type="ECO:0000313" key="3">
    <source>
        <dbReference type="EMBL" id="KEP70281.1"/>
    </source>
</evidence>
<sequence>MLDLMLPDGSGLDLLRERRSGRAAVPVLLLTARDQVEDRVVGLDAGARTTCAPSSVATSSPLPHMR</sequence>
<dbReference type="Proteomes" id="UP000027725">
    <property type="component" value="Unassembled WGS sequence"/>
</dbReference>
<accession>A0A074TEY7</accession>
<dbReference type="Pfam" id="PF00072">
    <property type="entry name" value="Response_reg"/>
    <property type="match status" value="1"/>
</dbReference>
<dbReference type="Gene3D" id="3.40.50.2300">
    <property type="match status" value="1"/>
</dbReference>
<dbReference type="GO" id="GO:0000160">
    <property type="term" value="P:phosphorelay signal transduction system"/>
    <property type="evidence" value="ECO:0007669"/>
    <property type="project" value="InterPro"/>
</dbReference>
<evidence type="ECO:0000313" key="4">
    <source>
        <dbReference type="Proteomes" id="UP000027725"/>
    </source>
</evidence>
<feature type="domain" description="Response regulatory" evidence="2">
    <location>
        <begin position="1"/>
        <end position="66"/>
    </location>
</feature>
<gene>
    <name evidence="3" type="ORF">DL1_18735</name>
</gene>
<evidence type="ECO:0000259" key="2">
    <source>
        <dbReference type="PROSITE" id="PS50110"/>
    </source>
</evidence>
<dbReference type="eggNOG" id="COG0745">
    <property type="taxonomic scope" value="Bacteria"/>
</dbReference>
<dbReference type="InterPro" id="IPR001789">
    <property type="entry name" value="Sig_transdc_resp-reg_receiver"/>
</dbReference>
<name>A0A074TEY7_9RHOB</name>
<dbReference type="InterPro" id="IPR011006">
    <property type="entry name" value="CheY-like_superfamily"/>
</dbReference>